<proteinExistence type="predicted"/>
<dbReference type="EMBL" id="KZ345079">
    <property type="protein sequence ID" value="PIO76116.1"/>
    <property type="molecule type" value="Genomic_DNA"/>
</dbReference>
<dbReference type="AlphaFoldDB" id="A0A2G9V143"/>
<evidence type="ECO:0000313" key="2">
    <source>
        <dbReference type="Proteomes" id="UP000230423"/>
    </source>
</evidence>
<gene>
    <name evidence="1" type="ORF">TELCIR_01824</name>
</gene>
<feature type="non-terminal residue" evidence="1">
    <location>
        <position position="75"/>
    </location>
</feature>
<accession>A0A2G9V143</accession>
<keyword evidence="2" id="KW-1185">Reference proteome</keyword>
<evidence type="ECO:0000313" key="1">
    <source>
        <dbReference type="EMBL" id="PIO76116.1"/>
    </source>
</evidence>
<sequence length="75" mass="8742">MVMKRKINQFLEYTSQTYRCVVPVPQWMHYFIGTDVADLTLYSNGVLLTVYGIIKARELWGLAQTTFECASRIVY</sequence>
<reference evidence="1 2" key="1">
    <citation type="submission" date="2015-09" db="EMBL/GenBank/DDBJ databases">
        <title>Draft genome of the parasitic nematode Teladorsagia circumcincta isolate WARC Sus (inbred).</title>
        <authorList>
            <person name="Mitreva M."/>
        </authorList>
    </citation>
    <scope>NUCLEOTIDE SEQUENCE [LARGE SCALE GENOMIC DNA]</scope>
    <source>
        <strain evidence="1 2">S</strain>
    </source>
</reference>
<protein>
    <submittedName>
        <fullName evidence="1">Uncharacterized protein</fullName>
    </submittedName>
</protein>
<name>A0A2G9V143_TELCI</name>
<dbReference type="OrthoDB" id="9049620at2759"/>
<dbReference type="Proteomes" id="UP000230423">
    <property type="component" value="Unassembled WGS sequence"/>
</dbReference>
<organism evidence="1 2">
    <name type="scientific">Teladorsagia circumcincta</name>
    <name type="common">Brown stomach worm</name>
    <name type="synonym">Ostertagia circumcincta</name>
    <dbReference type="NCBI Taxonomy" id="45464"/>
    <lineage>
        <taxon>Eukaryota</taxon>
        <taxon>Metazoa</taxon>
        <taxon>Ecdysozoa</taxon>
        <taxon>Nematoda</taxon>
        <taxon>Chromadorea</taxon>
        <taxon>Rhabditida</taxon>
        <taxon>Rhabditina</taxon>
        <taxon>Rhabditomorpha</taxon>
        <taxon>Strongyloidea</taxon>
        <taxon>Trichostrongylidae</taxon>
        <taxon>Teladorsagia</taxon>
    </lineage>
</organism>